<dbReference type="EMBL" id="CH479199">
    <property type="protein sequence ID" value="EDW29471.1"/>
    <property type="molecule type" value="Genomic_DNA"/>
</dbReference>
<dbReference type="Proteomes" id="UP000008744">
    <property type="component" value="Unassembled WGS sequence"/>
</dbReference>
<protein>
    <submittedName>
        <fullName evidence="2">GL22845</fullName>
    </submittedName>
</protein>
<evidence type="ECO:0000313" key="3">
    <source>
        <dbReference type="Proteomes" id="UP000008744"/>
    </source>
</evidence>
<evidence type="ECO:0000256" key="1">
    <source>
        <dbReference type="SAM" id="MobiDB-lite"/>
    </source>
</evidence>
<dbReference type="HOGENOM" id="CLU_1867221_0_0_1"/>
<feature type="compositionally biased region" description="Basic and acidic residues" evidence="1">
    <location>
        <begin position="1"/>
        <end position="11"/>
    </location>
</feature>
<gene>
    <name evidence="2" type="primary">Dper\GL22845</name>
    <name evidence="2" type="ORF">Dper_GL22845</name>
</gene>
<organism evidence="3">
    <name type="scientific">Drosophila persimilis</name>
    <name type="common">Fruit fly</name>
    <dbReference type="NCBI Taxonomy" id="7234"/>
    <lineage>
        <taxon>Eukaryota</taxon>
        <taxon>Metazoa</taxon>
        <taxon>Ecdysozoa</taxon>
        <taxon>Arthropoda</taxon>
        <taxon>Hexapoda</taxon>
        <taxon>Insecta</taxon>
        <taxon>Pterygota</taxon>
        <taxon>Neoptera</taxon>
        <taxon>Endopterygota</taxon>
        <taxon>Diptera</taxon>
        <taxon>Brachycera</taxon>
        <taxon>Muscomorpha</taxon>
        <taxon>Ephydroidea</taxon>
        <taxon>Drosophilidae</taxon>
        <taxon>Drosophila</taxon>
        <taxon>Sophophora</taxon>
    </lineage>
</organism>
<accession>B4GZP4</accession>
<reference evidence="2 3" key="1">
    <citation type="journal article" date="2007" name="Nature">
        <title>Evolution of genes and genomes on the Drosophila phylogeny.</title>
        <authorList>
            <consortium name="Drosophila 12 Genomes Consortium"/>
            <person name="Clark A.G."/>
            <person name="Eisen M.B."/>
            <person name="Smith D.R."/>
            <person name="Bergman C.M."/>
            <person name="Oliver B."/>
            <person name="Markow T.A."/>
            <person name="Kaufman T.C."/>
            <person name="Kellis M."/>
            <person name="Gelbart W."/>
            <person name="Iyer V.N."/>
            <person name="Pollard D.A."/>
            <person name="Sackton T.B."/>
            <person name="Larracuente A.M."/>
            <person name="Singh N.D."/>
            <person name="Abad J.P."/>
            <person name="Abt D.N."/>
            <person name="Adryan B."/>
            <person name="Aguade M."/>
            <person name="Akashi H."/>
            <person name="Anderson W.W."/>
            <person name="Aquadro C.F."/>
            <person name="Ardell D.H."/>
            <person name="Arguello R."/>
            <person name="Artieri C.G."/>
            <person name="Barbash D.A."/>
            <person name="Barker D."/>
            <person name="Barsanti P."/>
            <person name="Batterham P."/>
            <person name="Batzoglou S."/>
            <person name="Begun D."/>
            <person name="Bhutkar A."/>
            <person name="Blanco E."/>
            <person name="Bosak S.A."/>
            <person name="Bradley R.K."/>
            <person name="Brand A.D."/>
            <person name="Brent M.R."/>
            <person name="Brooks A.N."/>
            <person name="Brown R.H."/>
            <person name="Butlin R.K."/>
            <person name="Caggese C."/>
            <person name="Calvi B.R."/>
            <person name="Bernardo de Carvalho A."/>
            <person name="Caspi A."/>
            <person name="Castrezana S."/>
            <person name="Celniker S.E."/>
            <person name="Chang J.L."/>
            <person name="Chapple C."/>
            <person name="Chatterji S."/>
            <person name="Chinwalla A."/>
            <person name="Civetta A."/>
            <person name="Clifton S.W."/>
            <person name="Comeron J.M."/>
            <person name="Costello J.C."/>
            <person name="Coyne J.A."/>
            <person name="Daub J."/>
            <person name="David R.G."/>
            <person name="Delcher A.L."/>
            <person name="Delehaunty K."/>
            <person name="Do C.B."/>
            <person name="Ebling H."/>
            <person name="Edwards K."/>
            <person name="Eickbush T."/>
            <person name="Evans J.D."/>
            <person name="Filipski A."/>
            <person name="Findeiss S."/>
            <person name="Freyhult E."/>
            <person name="Fulton L."/>
            <person name="Fulton R."/>
            <person name="Garcia A.C."/>
            <person name="Gardiner A."/>
            <person name="Garfield D.A."/>
            <person name="Garvin B.E."/>
            <person name="Gibson G."/>
            <person name="Gilbert D."/>
            <person name="Gnerre S."/>
            <person name="Godfrey J."/>
            <person name="Good R."/>
            <person name="Gotea V."/>
            <person name="Gravely B."/>
            <person name="Greenberg A.J."/>
            <person name="Griffiths-Jones S."/>
            <person name="Gross S."/>
            <person name="Guigo R."/>
            <person name="Gustafson E.A."/>
            <person name="Haerty W."/>
            <person name="Hahn M.W."/>
            <person name="Halligan D.L."/>
            <person name="Halpern A.L."/>
            <person name="Halter G.M."/>
            <person name="Han M.V."/>
            <person name="Heger A."/>
            <person name="Hillier L."/>
            <person name="Hinrichs A.S."/>
            <person name="Holmes I."/>
            <person name="Hoskins R.A."/>
            <person name="Hubisz M.J."/>
            <person name="Hultmark D."/>
            <person name="Huntley M.A."/>
            <person name="Jaffe D.B."/>
            <person name="Jagadeeshan S."/>
            <person name="Jeck W.R."/>
            <person name="Johnson J."/>
            <person name="Jones C.D."/>
            <person name="Jordan W.C."/>
            <person name="Karpen G.H."/>
            <person name="Kataoka E."/>
            <person name="Keightley P.D."/>
            <person name="Kheradpour P."/>
            <person name="Kirkness E.F."/>
            <person name="Koerich L.B."/>
            <person name="Kristiansen K."/>
            <person name="Kudrna D."/>
            <person name="Kulathinal R.J."/>
            <person name="Kumar S."/>
            <person name="Kwok R."/>
            <person name="Lander E."/>
            <person name="Langley C.H."/>
            <person name="Lapoint R."/>
            <person name="Lazzaro B.P."/>
            <person name="Lee S.J."/>
            <person name="Levesque L."/>
            <person name="Li R."/>
            <person name="Lin C.F."/>
            <person name="Lin M.F."/>
            <person name="Lindblad-Toh K."/>
            <person name="Llopart A."/>
            <person name="Long M."/>
            <person name="Low L."/>
            <person name="Lozovsky E."/>
            <person name="Lu J."/>
            <person name="Luo M."/>
            <person name="Machado C.A."/>
            <person name="Makalowski W."/>
            <person name="Marzo M."/>
            <person name="Matsuda M."/>
            <person name="Matzkin L."/>
            <person name="McAllister B."/>
            <person name="McBride C.S."/>
            <person name="McKernan B."/>
            <person name="McKernan K."/>
            <person name="Mendez-Lago M."/>
            <person name="Minx P."/>
            <person name="Mollenhauer M.U."/>
            <person name="Montooth K."/>
            <person name="Mount S.M."/>
            <person name="Mu X."/>
            <person name="Myers E."/>
            <person name="Negre B."/>
            <person name="Newfeld S."/>
            <person name="Nielsen R."/>
            <person name="Noor M.A."/>
            <person name="O'Grady P."/>
            <person name="Pachter L."/>
            <person name="Papaceit M."/>
            <person name="Parisi M.J."/>
            <person name="Parisi M."/>
            <person name="Parts L."/>
            <person name="Pedersen J.S."/>
            <person name="Pesole G."/>
            <person name="Phillippy A.M."/>
            <person name="Ponting C.P."/>
            <person name="Pop M."/>
            <person name="Porcelli D."/>
            <person name="Powell J.R."/>
            <person name="Prohaska S."/>
            <person name="Pruitt K."/>
            <person name="Puig M."/>
            <person name="Quesneville H."/>
            <person name="Ram K.R."/>
            <person name="Rand D."/>
            <person name="Rasmussen M.D."/>
            <person name="Reed L.K."/>
            <person name="Reenan R."/>
            <person name="Reily A."/>
            <person name="Remington K.A."/>
            <person name="Rieger T.T."/>
            <person name="Ritchie M.G."/>
            <person name="Robin C."/>
            <person name="Rogers Y.H."/>
            <person name="Rohde C."/>
            <person name="Rozas J."/>
            <person name="Rubenfield M.J."/>
            <person name="Ruiz A."/>
            <person name="Russo S."/>
            <person name="Salzberg S.L."/>
            <person name="Sanchez-Gracia A."/>
            <person name="Saranga D.J."/>
            <person name="Sato H."/>
            <person name="Schaeffer S.W."/>
            <person name="Schatz M.C."/>
            <person name="Schlenke T."/>
            <person name="Schwartz R."/>
            <person name="Segarra C."/>
            <person name="Singh R.S."/>
            <person name="Sirot L."/>
            <person name="Sirota M."/>
            <person name="Sisneros N.B."/>
            <person name="Smith C.D."/>
            <person name="Smith T.F."/>
            <person name="Spieth J."/>
            <person name="Stage D.E."/>
            <person name="Stark A."/>
            <person name="Stephan W."/>
            <person name="Strausberg R.L."/>
            <person name="Strempel S."/>
            <person name="Sturgill D."/>
            <person name="Sutton G."/>
            <person name="Sutton G.G."/>
            <person name="Tao W."/>
            <person name="Teichmann S."/>
            <person name="Tobari Y.N."/>
            <person name="Tomimura Y."/>
            <person name="Tsolas J.M."/>
            <person name="Valente V.L."/>
            <person name="Venter E."/>
            <person name="Venter J.C."/>
            <person name="Vicario S."/>
            <person name="Vieira F.G."/>
            <person name="Vilella A.J."/>
            <person name="Villasante A."/>
            <person name="Walenz B."/>
            <person name="Wang J."/>
            <person name="Wasserman M."/>
            <person name="Watts T."/>
            <person name="Wilson D."/>
            <person name="Wilson R.K."/>
            <person name="Wing R.A."/>
            <person name="Wolfner M.F."/>
            <person name="Wong A."/>
            <person name="Wong G.K."/>
            <person name="Wu C.I."/>
            <person name="Wu G."/>
            <person name="Yamamoto D."/>
            <person name="Yang H.P."/>
            <person name="Yang S.P."/>
            <person name="Yorke J.A."/>
            <person name="Yoshida K."/>
            <person name="Zdobnov E."/>
            <person name="Zhang P."/>
            <person name="Zhang Y."/>
            <person name="Zimin A.V."/>
            <person name="Baldwin J."/>
            <person name="Abdouelleil A."/>
            <person name="Abdulkadir J."/>
            <person name="Abebe A."/>
            <person name="Abera B."/>
            <person name="Abreu J."/>
            <person name="Acer S.C."/>
            <person name="Aftuck L."/>
            <person name="Alexander A."/>
            <person name="An P."/>
            <person name="Anderson E."/>
            <person name="Anderson S."/>
            <person name="Arachi H."/>
            <person name="Azer M."/>
            <person name="Bachantsang P."/>
            <person name="Barry A."/>
            <person name="Bayul T."/>
            <person name="Berlin A."/>
            <person name="Bessette D."/>
            <person name="Bloom T."/>
            <person name="Blye J."/>
            <person name="Boguslavskiy L."/>
            <person name="Bonnet C."/>
            <person name="Boukhgalter B."/>
            <person name="Bourzgui I."/>
            <person name="Brown A."/>
            <person name="Cahill P."/>
            <person name="Channer S."/>
            <person name="Cheshatsang Y."/>
            <person name="Chuda L."/>
            <person name="Citroen M."/>
            <person name="Collymore A."/>
            <person name="Cooke P."/>
            <person name="Costello M."/>
            <person name="D'Aco K."/>
            <person name="Daza R."/>
            <person name="De Haan G."/>
            <person name="DeGray S."/>
            <person name="DeMaso C."/>
            <person name="Dhargay N."/>
            <person name="Dooley K."/>
            <person name="Dooley E."/>
            <person name="Doricent M."/>
            <person name="Dorje P."/>
            <person name="Dorjee K."/>
            <person name="Dupes A."/>
            <person name="Elong R."/>
            <person name="Falk J."/>
            <person name="Farina A."/>
            <person name="Faro S."/>
            <person name="Ferguson D."/>
            <person name="Fisher S."/>
            <person name="Foley C.D."/>
            <person name="Franke A."/>
            <person name="Friedrich D."/>
            <person name="Gadbois L."/>
            <person name="Gearin G."/>
            <person name="Gearin C.R."/>
            <person name="Giannoukos G."/>
            <person name="Goode T."/>
            <person name="Graham J."/>
            <person name="Grandbois E."/>
            <person name="Grewal S."/>
            <person name="Gyaltsen K."/>
            <person name="Hafez N."/>
            <person name="Hagos B."/>
            <person name="Hall J."/>
            <person name="Henson C."/>
            <person name="Hollinger A."/>
            <person name="Honan T."/>
            <person name="Huard M.D."/>
            <person name="Hughes L."/>
            <person name="Hurhula B."/>
            <person name="Husby M.E."/>
            <person name="Kamat A."/>
            <person name="Kanga B."/>
            <person name="Kashin S."/>
            <person name="Khazanovich D."/>
            <person name="Kisner P."/>
            <person name="Lance K."/>
            <person name="Lara M."/>
            <person name="Lee W."/>
            <person name="Lennon N."/>
            <person name="Letendre F."/>
            <person name="LeVine R."/>
            <person name="Lipovsky A."/>
            <person name="Liu X."/>
            <person name="Liu J."/>
            <person name="Liu S."/>
            <person name="Lokyitsang T."/>
            <person name="Lokyitsang Y."/>
            <person name="Lubonja R."/>
            <person name="Lui A."/>
            <person name="MacDonald P."/>
            <person name="Magnisalis V."/>
            <person name="Maru K."/>
            <person name="Matthews C."/>
            <person name="McCusker W."/>
            <person name="McDonough S."/>
            <person name="Mehta T."/>
            <person name="Meldrim J."/>
            <person name="Meneus L."/>
            <person name="Mihai O."/>
            <person name="Mihalev A."/>
            <person name="Mihova T."/>
            <person name="Mittelman R."/>
            <person name="Mlenga V."/>
            <person name="Montmayeur A."/>
            <person name="Mulrain L."/>
            <person name="Navidi A."/>
            <person name="Naylor J."/>
            <person name="Negash T."/>
            <person name="Nguyen T."/>
            <person name="Nguyen N."/>
            <person name="Nicol R."/>
            <person name="Norbu C."/>
            <person name="Norbu N."/>
            <person name="Novod N."/>
            <person name="O'Neill B."/>
            <person name="Osman S."/>
            <person name="Markiewicz E."/>
            <person name="Oyono O.L."/>
            <person name="Patti C."/>
            <person name="Phunkhang P."/>
            <person name="Pierre F."/>
            <person name="Priest M."/>
            <person name="Raghuraman S."/>
            <person name="Rege F."/>
            <person name="Reyes R."/>
            <person name="Rise C."/>
            <person name="Rogov P."/>
            <person name="Ross K."/>
            <person name="Ryan E."/>
            <person name="Settipalli S."/>
            <person name="Shea T."/>
            <person name="Sherpa N."/>
            <person name="Shi L."/>
            <person name="Shih D."/>
            <person name="Sparrow T."/>
            <person name="Spaulding J."/>
            <person name="Stalker J."/>
            <person name="Stange-Thomann N."/>
            <person name="Stavropoulos S."/>
            <person name="Stone C."/>
            <person name="Strader C."/>
            <person name="Tesfaye S."/>
            <person name="Thomson T."/>
            <person name="Thoulutsang Y."/>
            <person name="Thoulutsang D."/>
            <person name="Topham K."/>
            <person name="Topping I."/>
            <person name="Tsamla T."/>
            <person name="Vassiliev H."/>
            <person name="Vo A."/>
            <person name="Wangchuk T."/>
            <person name="Wangdi T."/>
            <person name="Weiand M."/>
            <person name="Wilkinson J."/>
            <person name="Wilson A."/>
            <person name="Yadav S."/>
            <person name="Young G."/>
            <person name="Yu Q."/>
            <person name="Zembek L."/>
            <person name="Zhong D."/>
            <person name="Zimmer A."/>
            <person name="Zwirko Z."/>
            <person name="Jaffe D.B."/>
            <person name="Alvarez P."/>
            <person name="Brockman W."/>
            <person name="Butler J."/>
            <person name="Chin C."/>
            <person name="Gnerre S."/>
            <person name="Grabherr M."/>
            <person name="Kleber M."/>
            <person name="Mauceli E."/>
            <person name="MacCallum I."/>
        </authorList>
    </citation>
    <scope>NUCLEOTIDE SEQUENCE [LARGE SCALE GENOMIC DNA]</scope>
    <source>
        <strain evidence="3">MSH-3 / Tucson 14011-0111.49</strain>
    </source>
</reference>
<feature type="region of interest" description="Disordered" evidence="1">
    <location>
        <begin position="1"/>
        <end position="71"/>
    </location>
</feature>
<name>B4GZP4_DROPE</name>
<proteinExistence type="predicted"/>
<dbReference type="AlphaFoldDB" id="B4GZP4"/>
<keyword evidence="3" id="KW-1185">Reference proteome</keyword>
<feature type="compositionally biased region" description="Low complexity" evidence="1">
    <location>
        <begin position="18"/>
        <end position="51"/>
    </location>
</feature>
<sequence length="137" mass="13871">MLQLRKSEQHPKSWHPITEAASTTETATETTEAVTTTVAASTTSASASASTRRPHRHHDGGCGGGGRGRDVGVMMAKGEVDAGAAADEERTGSVVGAVADAPMEAMPALVVAVVAPMDAPAVVDLTQGVARDPIAVK</sequence>
<evidence type="ECO:0000313" key="2">
    <source>
        <dbReference type="EMBL" id="EDW29471.1"/>
    </source>
</evidence>